<keyword evidence="4" id="KW-0735">Signal-anchor</keyword>
<dbReference type="InterPro" id="IPR004263">
    <property type="entry name" value="Exostosin"/>
</dbReference>
<comment type="subcellular location">
    <subcellularLocation>
        <location evidence="1">Golgi apparatus membrane</location>
        <topology evidence="1">Single-pass type II membrane protein</topology>
    </subcellularLocation>
</comment>
<evidence type="ECO:0000313" key="8">
    <source>
        <dbReference type="Proteomes" id="UP000187406"/>
    </source>
</evidence>
<accession>A0A1Q3BNS4</accession>
<dbReference type="Proteomes" id="UP000187406">
    <property type="component" value="Unassembled WGS sequence"/>
</dbReference>
<keyword evidence="5" id="KW-0333">Golgi apparatus</keyword>
<evidence type="ECO:0000256" key="2">
    <source>
        <dbReference type="ARBA" id="ARBA00010271"/>
    </source>
</evidence>
<dbReference type="STRING" id="3775.A0A1Q3BNS4"/>
<dbReference type="AlphaFoldDB" id="A0A1Q3BNS4"/>
<sequence length="309" mass="35836">MEREFWVFMYPDGYYNVPRPLTRKYASEGYFVRSLMESQYLTFDPDEAHLFFIPIFGTQMKAGNTYEDLSTNVETFVHKLIHRYPYWNRTLGADHVFVTCYDVDVEATERVPLLVKTRVVCSPSYAAGYIPHKDVSLPQLMFPFFLPTDRNNDTKNRTTLALWHGTINSELRAKLANMWDNDSELEIISNPIKYTRRSNQMKLYTTKFCICARDANDSTPCIVDSIHYGCVPVIISGYYDLPFHGILDCSTFSFSLKESDVGLLKAVLGSVSDADYKAMHKSILEIQKRFLWHPIPIKYDALHMVMYEL</sequence>
<dbReference type="InterPro" id="IPR040911">
    <property type="entry name" value="Exostosin_GT47"/>
</dbReference>
<gene>
    <name evidence="7" type="ORF">CFOL_v3_13050</name>
</gene>
<dbReference type="PANTHER" id="PTHR11062:SF378">
    <property type="entry name" value="EXOSTOSIN GT47 DOMAIN-CONTAINING PROTEIN"/>
    <property type="match status" value="1"/>
</dbReference>
<evidence type="ECO:0000256" key="4">
    <source>
        <dbReference type="ARBA" id="ARBA00022968"/>
    </source>
</evidence>
<keyword evidence="4" id="KW-0812">Transmembrane</keyword>
<dbReference type="GO" id="GO:0000139">
    <property type="term" value="C:Golgi membrane"/>
    <property type="evidence" value="ECO:0007669"/>
    <property type="project" value="UniProtKB-SubCell"/>
</dbReference>
<keyword evidence="8" id="KW-1185">Reference proteome</keyword>
<comment type="similarity">
    <text evidence="2">Belongs to the glycosyltransferase 47 family.</text>
</comment>
<proteinExistence type="inferred from homology"/>
<evidence type="ECO:0000313" key="7">
    <source>
        <dbReference type="EMBL" id="GAV69549.1"/>
    </source>
</evidence>
<keyword evidence="3" id="KW-0808">Transferase</keyword>
<dbReference type="OrthoDB" id="1924787at2759"/>
<comment type="caution">
    <text evidence="7">The sequence shown here is derived from an EMBL/GenBank/DDBJ whole genome shotgun (WGS) entry which is preliminary data.</text>
</comment>
<dbReference type="Pfam" id="PF03016">
    <property type="entry name" value="Exostosin_GT47"/>
    <property type="match status" value="1"/>
</dbReference>
<evidence type="ECO:0000259" key="6">
    <source>
        <dbReference type="Pfam" id="PF03016"/>
    </source>
</evidence>
<evidence type="ECO:0000256" key="1">
    <source>
        <dbReference type="ARBA" id="ARBA00004323"/>
    </source>
</evidence>
<protein>
    <submittedName>
        <fullName evidence="7">Exostosin domain-containing protein</fullName>
    </submittedName>
</protein>
<keyword evidence="3" id="KW-0328">Glycosyltransferase</keyword>
<dbReference type="GO" id="GO:0016757">
    <property type="term" value="F:glycosyltransferase activity"/>
    <property type="evidence" value="ECO:0007669"/>
    <property type="project" value="UniProtKB-KW"/>
</dbReference>
<reference evidence="8" key="1">
    <citation type="submission" date="2016-04" db="EMBL/GenBank/DDBJ databases">
        <title>Cephalotus genome sequencing.</title>
        <authorList>
            <person name="Fukushima K."/>
            <person name="Hasebe M."/>
            <person name="Fang X."/>
        </authorList>
    </citation>
    <scope>NUCLEOTIDE SEQUENCE [LARGE SCALE GENOMIC DNA]</scope>
    <source>
        <strain evidence="8">cv. St1</strain>
    </source>
</reference>
<feature type="domain" description="Exostosin GT47" evidence="6">
    <location>
        <begin position="4"/>
        <end position="270"/>
    </location>
</feature>
<evidence type="ECO:0000256" key="3">
    <source>
        <dbReference type="ARBA" id="ARBA00022676"/>
    </source>
</evidence>
<dbReference type="PANTHER" id="PTHR11062">
    <property type="entry name" value="EXOSTOSIN HEPARAN SULFATE GLYCOSYLTRANSFERASE -RELATED"/>
    <property type="match status" value="1"/>
</dbReference>
<dbReference type="InParanoid" id="A0A1Q3BNS4"/>
<name>A0A1Q3BNS4_CEPFO</name>
<organism evidence="7 8">
    <name type="scientific">Cephalotus follicularis</name>
    <name type="common">Albany pitcher plant</name>
    <dbReference type="NCBI Taxonomy" id="3775"/>
    <lineage>
        <taxon>Eukaryota</taxon>
        <taxon>Viridiplantae</taxon>
        <taxon>Streptophyta</taxon>
        <taxon>Embryophyta</taxon>
        <taxon>Tracheophyta</taxon>
        <taxon>Spermatophyta</taxon>
        <taxon>Magnoliopsida</taxon>
        <taxon>eudicotyledons</taxon>
        <taxon>Gunneridae</taxon>
        <taxon>Pentapetalae</taxon>
        <taxon>rosids</taxon>
        <taxon>fabids</taxon>
        <taxon>Oxalidales</taxon>
        <taxon>Cephalotaceae</taxon>
        <taxon>Cephalotus</taxon>
    </lineage>
</organism>
<dbReference type="EMBL" id="BDDD01000733">
    <property type="protein sequence ID" value="GAV69549.1"/>
    <property type="molecule type" value="Genomic_DNA"/>
</dbReference>
<evidence type="ECO:0000256" key="5">
    <source>
        <dbReference type="ARBA" id="ARBA00023034"/>
    </source>
</evidence>